<name>L1MJ30_9CORY</name>
<protein>
    <submittedName>
        <fullName evidence="1">Uncharacterized protein</fullName>
    </submittedName>
</protein>
<accession>L1MJ30</accession>
<comment type="caution">
    <text evidence="1">The sequence shown here is derived from an EMBL/GenBank/DDBJ whole genome shotgun (WGS) entry which is preliminary data.</text>
</comment>
<dbReference type="HOGENOM" id="CLU_3288125_0_0_11"/>
<evidence type="ECO:0000313" key="2">
    <source>
        <dbReference type="Proteomes" id="UP000010445"/>
    </source>
</evidence>
<proteinExistence type="predicted"/>
<evidence type="ECO:0000313" key="1">
    <source>
        <dbReference type="EMBL" id="EKX90921.1"/>
    </source>
</evidence>
<dbReference type="AlphaFoldDB" id="L1MJ30"/>
<dbReference type="EMBL" id="AMEM01000016">
    <property type="protein sequence ID" value="EKX90921.1"/>
    <property type="molecule type" value="Genomic_DNA"/>
</dbReference>
<dbReference type="Proteomes" id="UP000010445">
    <property type="component" value="Unassembled WGS sequence"/>
</dbReference>
<organism evidence="1 2">
    <name type="scientific">Corynebacterium durum F0235</name>
    <dbReference type="NCBI Taxonomy" id="1035195"/>
    <lineage>
        <taxon>Bacteria</taxon>
        <taxon>Bacillati</taxon>
        <taxon>Actinomycetota</taxon>
        <taxon>Actinomycetes</taxon>
        <taxon>Mycobacteriales</taxon>
        <taxon>Corynebacteriaceae</taxon>
        <taxon>Corynebacterium</taxon>
    </lineage>
</organism>
<keyword evidence="2" id="KW-1185">Reference proteome</keyword>
<gene>
    <name evidence="1" type="ORF">HMPREF9997_00986</name>
</gene>
<reference evidence="1 2" key="1">
    <citation type="submission" date="2012-05" db="EMBL/GenBank/DDBJ databases">
        <authorList>
            <person name="Weinstock G."/>
            <person name="Sodergren E."/>
            <person name="Lobos E.A."/>
            <person name="Fulton L."/>
            <person name="Fulton R."/>
            <person name="Courtney L."/>
            <person name="Fronick C."/>
            <person name="O'Laughlin M."/>
            <person name="Godfrey J."/>
            <person name="Wilson R.M."/>
            <person name="Miner T."/>
            <person name="Farmer C."/>
            <person name="Delehaunty K."/>
            <person name="Cordes M."/>
            <person name="Minx P."/>
            <person name="Tomlinson C."/>
            <person name="Chen J."/>
            <person name="Wollam A."/>
            <person name="Pepin K.H."/>
            <person name="Bhonagiri V."/>
            <person name="Zhang X."/>
            <person name="Suruliraj S."/>
            <person name="Warren W."/>
            <person name="Mitreva M."/>
            <person name="Mardis E.R."/>
            <person name="Wilson R.K."/>
        </authorList>
    </citation>
    <scope>NUCLEOTIDE SEQUENCE [LARGE SCALE GENOMIC DNA]</scope>
    <source>
        <strain evidence="1 2">F0235</strain>
    </source>
</reference>
<sequence>MCSVRRLVATNLTTVVTTYLNTLVTNTHLPLPKTGVEPRV</sequence>